<dbReference type="Proteomes" id="UP000325558">
    <property type="component" value="Unassembled WGS sequence"/>
</dbReference>
<evidence type="ECO:0000313" key="1">
    <source>
        <dbReference type="EMBL" id="KAE8337790.1"/>
    </source>
</evidence>
<reference evidence="1" key="1">
    <citation type="submission" date="2019-04" db="EMBL/GenBank/DDBJ databases">
        <title>Friends and foes A comparative genomics study of 23 Aspergillus species from section Flavi.</title>
        <authorList>
            <consortium name="DOE Joint Genome Institute"/>
            <person name="Kjaerbolling I."/>
            <person name="Vesth T."/>
            <person name="Frisvad J.C."/>
            <person name="Nybo J.L."/>
            <person name="Theobald S."/>
            <person name="Kildgaard S."/>
            <person name="Isbrandt T."/>
            <person name="Kuo A."/>
            <person name="Sato A."/>
            <person name="Lyhne E.K."/>
            <person name="Kogle M.E."/>
            <person name="Wiebenga A."/>
            <person name="Kun R.S."/>
            <person name="Lubbers R.J."/>
            <person name="Makela M.R."/>
            <person name="Barry K."/>
            <person name="Chovatia M."/>
            <person name="Clum A."/>
            <person name="Daum C."/>
            <person name="Haridas S."/>
            <person name="He G."/>
            <person name="LaButti K."/>
            <person name="Lipzen A."/>
            <person name="Mondo S."/>
            <person name="Riley R."/>
            <person name="Salamov A."/>
            <person name="Simmons B.A."/>
            <person name="Magnuson J.K."/>
            <person name="Henrissat B."/>
            <person name="Mortensen U.H."/>
            <person name="Larsen T.O."/>
            <person name="Devries R.P."/>
            <person name="Grigoriev I.V."/>
            <person name="Machida M."/>
            <person name="Baker S.E."/>
            <person name="Andersen M.R."/>
        </authorList>
    </citation>
    <scope>NUCLEOTIDE SEQUENCE</scope>
    <source>
        <strain evidence="1">CBS 117612</strain>
    </source>
</reference>
<dbReference type="EMBL" id="ML737175">
    <property type="protein sequence ID" value="KAE8337790.1"/>
    <property type="molecule type" value="Genomic_DNA"/>
</dbReference>
<sequence>MWAELPGCLLTIEAVSQAQSTDSWELGRILAESSVSFLRAPSSSPSAAYNIPSTLTSDLTYYLPCLRVVWKETLVR</sequence>
<proteinExistence type="predicted"/>
<protein>
    <submittedName>
        <fullName evidence="1">Uncharacterized protein</fullName>
    </submittedName>
</protein>
<name>A0A5N6Y1Z6_9EURO</name>
<gene>
    <name evidence="1" type="ORF">BDV24DRAFT_139220</name>
</gene>
<dbReference type="AlphaFoldDB" id="A0A5N6Y1Z6"/>
<accession>A0A5N6Y1Z6</accession>
<organism evidence="1">
    <name type="scientific">Aspergillus arachidicola</name>
    <dbReference type="NCBI Taxonomy" id="656916"/>
    <lineage>
        <taxon>Eukaryota</taxon>
        <taxon>Fungi</taxon>
        <taxon>Dikarya</taxon>
        <taxon>Ascomycota</taxon>
        <taxon>Pezizomycotina</taxon>
        <taxon>Eurotiomycetes</taxon>
        <taxon>Eurotiomycetidae</taxon>
        <taxon>Eurotiales</taxon>
        <taxon>Aspergillaceae</taxon>
        <taxon>Aspergillus</taxon>
        <taxon>Aspergillus subgen. Circumdati</taxon>
    </lineage>
</organism>